<dbReference type="EC" id="3.1.1.-" evidence="2"/>
<evidence type="ECO:0000256" key="2">
    <source>
        <dbReference type="HAMAP-Rule" id="MF_00518"/>
    </source>
</evidence>
<proteinExistence type="inferred from homology"/>
<dbReference type="Pfam" id="PF02580">
    <property type="entry name" value="Tyr_Deacylase"/>
    <property type="match status" value="1"/>
</dbReference>
<dbReference type="GO" id="GO:0051500">
    <property type="term" value="F:D-tyrosyl-tRNA(Tyr) deacylase activity"/>
    <property type="evidence" value="ECO:0007669"/>
    <property type="project" value="TreeGrafter"/>
</dbReference>
<dbReference type="PANTHER" id="PTHR10472">
    <property type="entry name" value="D-TYROSYL-TRNA TYR DEACYLASE"/>
    <property type="match status" value="1"/>
</dbReference>
<dbReference type="InterPro" id="IPR023509">
    <property type="entry name" value="DTD-like_sf"/>
</dbReference>
<comment type="function">
    <text evidence="2">An aminoacyl-tRNA editing enzyme that deacylates mischarged D-aminoacyl-tRNAs. Also deacylates mischarged glycyl-tRNA(Ala), protecting cells against glycine mischarging by AlaRS. Acts via tRNA-based rather than protein-based catalysis; rejects L-amino acids rather than detecting D-amino acids in the active site. By recycling D-aminoacyl-tRNA to D-amino acids and free tRNA molecules, this enzyme counteracts the toxicity associated with the formation of D-aminoacyl-tRNA entities in vivo and helps enforce protein L-homochirality.</text>
</comment>
<evidence type="ECO:0000256" key="1">
    <source>
        <dbReference type="ARBA" id="ARBA00009673"/>
    </source>
</evidence>
<dbReference type="RefSeq" id="WP_076501542.1">
    <property type="nucleotide sequence ID" value="NZ_FTOP01000009.1"/>
</dbReference>
<feature type="short sequence motif" description="Gly-cisPro motif, important for rejection of L-amino acids" evidence="2">
    <location>
        <begin position="138"/>
        <end position="139"/>
    </location>
</feature>
<comment type="subcellular location">
    <subcellularLocation>
        <location evidence="2">Cytoplasm</location>
    </subcellularLocation>
</comment>
<dbReference type="STRING" id="529505.SAMN05421761_10951"/>
<dbReference type="EMBL" id="FTOP01000009">
    <property type="protein sequence ID" value="SIS95630.1"/>
    <property type="molecule type" value="Genomic_DNA"/>
</dbReference>
<keyword evidence="2" id="KW-0694">RNA-binding</keyword>
<keyword evidence="2" id="KW-0378">Hydrolase</keyword>
<keyword evidence="2" id="KW-0963">Cytoplasm</keyword>
<organism evidence="3 4">
    <name type="scientific">Belliella pelovolcani</name>
    <dbReference type="NCBI Taxonomy" id="529505"/>
    <lineage>
        <taxon>Bacteria</taxon>
        <taxon>Pseudomonadati</taxon>
        <taxon>Bacteroidota</taxon>
        <taxon>Cytophagia</taxon>
        <taxon>Cytophagales</taxon>
        <taxon>Cyclobacteriaceae</taxon>
        <taxon>Belliella</taxon>
    </lineage>
</organism>
<comment type="similarity">
    <text evidence="1 2">Belongs to the DTD family.</text>
</comment>
<dbReference type="GO" id="GO:0000049">
    <property type="term" value="F:tRNA binding"/>
    <property type="evidence" value="ECO:0007669"/>
    <property type="project" value="UniProtKB-UniRule"/>
</dbReference>
<comment type="subunit">
    <text evidence="2">Homodimer.</text>
</comment>
<dbReference type="EC" id="3.1.1.96" evidence="2"/>
<comment type="catalytic activity">
    <reaction evidence="2">
        <text>glycyl-tRNA(Ala) + H2O = tRNA(Ala) + glycine + H(+)</text>
        <dbReference type="Rhea" id="RHEA:53744"/>
        <dbReference type="Rhea" id="RHEA-COMP:9657"/>
        <dbReference type="Rhea" id="RHEA-COMP:13640"/>
        <dbReference type="ChEBI" id="CHEBI:15377"/>
        <dbReference type="ChEBI" id="CHEBI:15378"/>
        <dbReference type="ChEBI" id="CHEBI:57305"/>
        <dbReference type="ChEBI" id="CHEBI:78442"/>
        <dbReference type="ChEBI" id="CHEBI:78522"/>
    </reaction>
</comment>
<comment type="catalytic activity">
    <reaction evidence="2">
        <text>a D-aminoacyl-tRNA + H2O = a tRNA + a D-alpha-amino acid + H(+)</text>
        <dbReference type="Rhea" id="RHEA:13953"/>
        <dbReference type="Rhea" id="RHEA-COMP:10123"/>
        <dbReference type="Rhea" id="RHEA-COMP:10124"/>
        <dbReference type="ChEBI" id="CHEBI:15377"/>
        <dbReference type="ChEBI" id="CHEBI:15378"/>
        <dbReference type="ChEBI" id="CHEBI:59871"/>
        <dbReference type="ChEBI" id="CHEBI:78442"/>
        <dbReference type="ChEBI" id="CHEBI:79333"/>
        <dbReference type="EC" id="3.1.1.96"/>
    </reaction>
</comment>
<dbReference type="Proteomes" id="UP000186026">
    <property type="component" value="Unassembled WGS sequence"/>
</dbReference>
<evidence type="ECO:0000313" key="3">
    <source>
        <dbReference type="EMBL" id="SIS95630.1"/>
    </source>
</evidence>
<sequence>MIAVIQRVSESSVKVDGQVKGQIELGLMVLLGIEDADGQEDVEWLSNKIVNLRIFPDEGGVMNKSLLDCEGDILLISQFTLHASTKKGNRPSYIKAAKPDIAIPLYEKVIATLESLLGRPIQTGEFGADMKVSLTNDGPVTIHIDTKNRV</sequence>
<dbReference type="AlphaFoldDB" id="A0A1N7NBG7"/>
<comment type="domain">
    <text evidence="2">A Gly-cisPro motif from one monomer fits into the active site of the other monomer to allow specific chiral rejection of L-amino acids.</text>
</comment>
<dbReference type="SUPFAM" id="SSF69500">
    <property type="entry name" value="DTD-like"/>
    <property type="match status" value="1"/>
</dbReference>
<keyword evidence="2" id="KW-0820">tRNA-binding</keyword>
<dbReference type="FunFam" id="3.50.80.10:FF:000001">
    <property type="entry name" value="D-aminoacyl-tRNA deacylase"/>
    <property type="match status" value="1"/>
</dbReference>
<dbReference type="GO" id="GO:0005737">
    <property type="term" value="C:cytoplasm"/>
    <property type="evidence" value="ECO:0007669"/>
    <property type="project" value="UniProtKB-SubCell"/>
</dbReference>
<dbReference type="CDD" id="cd00563">
    <property type="entry name" value="Dtyr_deacylase"/>
    <property type="match status" value="1"/>
</dbReference>
<evidence type="ECO:0000313" key="4">
    <source>
        <dbReference type="Proteomes" id="UP000186026"/>
    </source>
</evidence>
<dbReference type="InterPro" id="IPR003732">
    <property type="entry name" value="Daa-tRNA_deacyls_DTD"/>
</dbReference>
<dbReference type="GO" id="GO:0106026">
    <property type="term" value="F:Gly-tRNA(Ala) deacylase activity"/>
    <property type="evidence" value="ECO:0007669"/>
    <property type="project" value="UniProtKB-UniRule"/>
</dbReference>
<name>A0A1N7NBG7_9BACT</name>
<dbReference type="OrthoDB" id="9801395at2"/>
<gene>
    <name evidence="2" type="primary">dtd</name>
    <name evidence="3" type="ORF">SAMN05421761_10951</name>
</gene>
<reference evidence="4" key="1">
    <citation type="submission" date="2017-01" db="EMBL/GenBank/DDBJ databases">
        <authorList>
            <person name="Varghese N."/>
            <person name="Submissions S."/>
        </authorList>
    </citation>
    <scope>NUCLEOTIDE SEQUENCE [LARGE SCALE GENOMIC DNA]</scope>
    <source>
        <strain evidence="4">DSM 46698</strain>
    </source>
</reference>
<dbReference type="HAMAP" id="MF_00518">
    <property type="entry name" value="Deacylase_Dtd"/>
    <property type="match status" value="1"/>
</dbReference>
<protein>
    <recommendedName>
        <fullName evidence="2">D-aminoacyl-tRNA deacylase</fullName>
        <shortName evidence="2">DTD</shortName>
        <ecNumber evidence="2">3.1.1.96</ecNumber>
    </recommendedName>
    <alternativeName>
        <fullName evidence="2">Gly-tRNA(Ala) deacylase</fullName>
        <ecNumber evidence="2">3.1.1.-</ecNumber>
    </alternativeName>
</protein>
<dbReference type="NCBIfam" id="TIGR00256">
    <property type="entry name" value="D-aminoacyl-tRNA deacylase"/>
    <property type="match status" value="1"/>
</dbReference>
<dbReference type="Gene3D" id="3.50.80.10">
    <property type="entry name" value="D-tyrosyl-tRNA(Tyr) deacylase"/>
    <property type="match status" value="1"/>
</dbReference>
<dbReference type="GO" id="GO:0019478">
    <property type="term" value="P:D-amino acid catabolic process"/>
    <property type="evidence" value="ECO:0007669"/>
    <property type="project" value="UniProtKB-UniRule"/>
</dbReference>
<dbReference type="GO" id="GO:0043908">
    <property type="term" value="F:Ser(Gly)-tRNA(Ala) hydrolase activity"/>
    <property type="evidence" value="ECO:0007669"/>
    <property type="project" value="UniProtKB-UniRule"/>
</dbReference>
<keyword evidence="4" id="KW-1185">Reference proteome</keyword>
<accession>A0A1N7NBG7</accession>
<dbReference type="PANTHER" id="PTHR10472:SF5">
    <property type="entry name" value="D-AMINOACYL-TRNA DEACYLASE 1"/>
    <property type="match status" value="1"/>
</dbReference>